<sequence>SKPNYLPDWSKGHYDGVTPSYAMQDSDNEGEFATPVKTQKLFPRTVAFKYHPQTGATHNV</sequence>
<protein>
    <submittedName>
        <fullName evidence="1">Uncharacterized protein</fullName>
    </submittedName>
</protein>
<name>A0A0B6ZKL4_9EUPU</name>
<organism evidence="1">
    <name type="scientific">Arion vulgaris</name>
    <dbReference type="NCBI Taxonomy" id="1028688"/>
    <lineage>
        <taxon>Eukaryota</taxon>
        <taxon>Metazoa</taxon>
        <taxon>Spiralia</taxon>
        <taxon>Lophotrochozoa</taxon>
        <taxon>Mollusca</taxon>
        <taxon>Gastropoda</taxon>
        <taxon>Heterobranchia</taxon>
        <taxon>Euthyneura</taxon>
        <taxon>Panpulmonata</taxon>
        <taxon>Eupulmonata</taxon>
        <taxon>Stylommatophora</taxon>
        <taxon>Helicina</taxon>
        <taxon>Arionoidea</taxon>
        <taxon>Arionidae</taxon>
        <taxon>Arion</taxon>
    </lineage>
</organism>
<reference evidence="1" key="1">
    <citation type="submission" date="2014-12" db="EMBL/GenBank/DDBJ databases">
        <title>Insight into the proteome of Arion vulgaris.</title>
        <authorList>
            <person name="Aradska J."/>
            <person name="Bulat T."/>
            <person name="Smidak R."/>
            <person name="Sarate P."/>
            <person name="Gangsoo J."/>
            <person name="Sialana F."/>
            <person name="Bilban M."/>
            <person name="Lubec G."/>
        </authorList>
    </citation>
    <scope>NUCLEOTIDE SEQUENCE</scope>
    <source>
        <tissue evidence="1">Skin</tissue>
    </source>
</reference>
<proteinExistence type="predicted"/>
<dbReference type="EMBL" id="HACG01022309">
    <property type="protein sequence ID" value="CEK69174.1"/>
    <property type="molecule type" value="Transcribed_RNA"/>
</dbReference>
<dbReference type="AlphaFoldDB" id="A0A0B6ZKL4"/>
<accession>A0A0B6ZKL4</accession>
<evidence type="ECO:0000313" key="1">
    <source>
        <dbReference type="EMBL" id="CEK69174.1"/>
    </source>
</evidence>
<feature type="non-terminal residue" evidence="1">
    <location>
        <position position="1"/>
    </location>
</feature>
<gene>
    <name evidence="1" type="primary">ORF69233</name>
</gene>